<organism evidence="2 3">
    <name type="scientific">Plasmodium falciparum Vietnam Oak-Knoll</name>
    <name type="common">FVO</name>
    <dbReference type="NCBI Taxonomy" id="1036723"/>
    <lineage>
        <taxon>Eukaryota</taxon>
        <taxon>Sar</taxon>
        <taxon>Alveolata</taxon>
        <taxon>Apicomplexa</taxon>
        <taxon>Aconoidasida</taxon>
        <taxon>Haemosporida</taxon>
        <taxon>Plasmodiidae</taxon>
        <taxon>Plasmodium</taxon>
        <taxon>Plasmodium (Laverania)</taxon>
    </lineage>
</organism>
<evidence type="ECO:0000256" key="1">
    <source>
        <dbReference type="SAM" id="Phobius"/>
    </source>
</evidence>
<name>A0A024V9A9_PLAFA</name>
<accession>A0A024V9A9</accession>
<protein>
    <submittedName>
        <fullName evidence="2">Uncharacterized protein</fullName>
    </submittedName>
</protein>
<keyword evidence="1" id="KW-1133">Transmembrane helix</keyword>
<dbReference type="AlphaFoldDB" id="A0A024V9A9"/>
<evidence type="ECO:0000313" key="3">
    <source>
        <dbReference type="Proteomes" id="UP000030690"/>
    </source>
</evidence>
<gene>
    <name evidence="2" type="ORF">PFFVO_02665</name>
</gene>
<keyword evidence="1" id="KW-0812">Transmembrane</keyword>
<feature type="transmembrane region" description="Helical" evidence="1">
    <location>
        <begin position="43"/>
        <end position="59"/>
    </location>
</feature>
<reference evidence="2 3" key="2">
    <citation type="submission" date="2013-02" db="EMBL/GenBank/DDBJ databases">
        <title>The Genome Sequence of Plasmodium falciparum Vietnam Oak-Knoll (FVO).</title>
        <authorList>
            <consortium name="The Broad Institute Genome Sequencing Platform"/>
            <consortium name="The Broad Institute Genome Sequencing Center for Infectious Disease"/>
            <person name="Neafsey D."/>
            <person name="Cheeseman I."/>
            <person name="Volkman S."/>
            <person name="Adams J."/>
            <person name="Walker B."/>
            <person name="Young S.K."/>
            <person name="Zeng Q."/>
            <person name="Gargeya S."/>
            <person name="Fitzgerald M."/>
            <person name="Haas B."/>
            <person name="Abouelleil A."/>
            <person name="Alvarado L."/>
            <person name="Arachchi H.M."/>
            <person name="Berlin A.M."/>
            <person name="Chapman S.B."/>
            <person name="Dewar J."/>
            <person name="Goldberg J."/>
            <person name="Griggs A."/>
            <person name="Gujja S."/>
            <person name="Hansen M."/>
            <person name="Howarth C."/>
            <person name="Imamovic A."/>
            <person name="Larimer J."/>
            <person name="McCowan C."/>
            <person name="Murphy C."/>
            <person name="Neiman D."/>
            <person name="Pearson M."/>
            <person name="Priest M."/>
            <person name="Roberts A."/>
            <person name="Saif S."/>
            <person name="Shea T."/>
            <person name="Sisk P."/>
            <person name="Sykes S."/>
            <person name="Wortman J."/>
            <person name="Nusbaum C."/>
            <person name="Birren B."/>
        </authorList>
    </citation>
    <scope>NUCLEOTIDE SEQUENCE [LARGE SCALE GENOMIC DNA]</scope>
    <source>
        <strain evidence="3">Vietnam Oak-Knoll (FVO)</strain>
    </source>
</reference>
<dbReference type="EMBL" id="KI925078">
    <property type="protein sequence ID" value="ETW18770.1"/>
    <property type="molecule type" value="Genomic_DNA"/>
</dbReference>
<evidence type="ECO:0000313" key="2">
    <source>
        <dbReference type="EMBL" id="ETW18770.1"/>
    </source>
</evidence>
<proteinExistence type="predicted"/>
<sequence>MDGNYHIISDININTNNVKNTHVYKYNNISHSSHTRYMNSINILYYFIIYHLMICKTINKISLYNKICMHIVIIQ</sequence>
<keyword evidence="1" id="KW-0472">Membrane</keyword>
<dbReference type="Proteomes" id="UP000030690">
    <property type="component" value="Unassembled WGS sequence"/>
</dbReference>
<reference evidence="2 3" key="1">
    <citation type="submission" date="2013-02" db="EMBL/GenBank/DDBJ databases">
        <title>The Genome Annotation of Plasmodium falciparum Vietnam Oak-Knoll (FVO).</title>
        <authorList>
            <consortium name="The Broad Institute Genome Sequencing Platform"/>
            <consortium name="The Broad Institute Genome Sequencing Center for Infectious Disease"/>
            <person name="Neafsey D."/>
            <person name="Hoffman S."/>
            <person name="Volkman S."/>
            <person name="Rosenthal P."/>
            <person name="Walker B."/>
            <person name="Young S.K."/>
            <person name="Zeng Q."/>
            <person name="Gargeya S."/>
            <person name="Fitzgerald M."/>
            <person name="Haas B."/>
            <person name="Abouelleil A."/>
            <person name="Allen A.W."/>
            <person name="Alvarado L."/>
            <person name="Arachchi H.M."/>
            <person name="Berlin A.M."/>
            <person name="Chapman S.B."/>
            <person name="Gainer-Dewar J."/>
            <person name="Goldberg J."/>
            <person name="Griggs A."/>
            <person name="Gujja S."/>
            <person name="Hansen M."/>
            <person name="Howarth C."/>
            <person name="Imamovic A."/>
            <person name="Ireland A."/>
            <person name="Larimer J."/>
            <person name="McCowan C."/>
            <person name="Murphy C."/>
            <person name="Pearson M."/>
            <person name="Poon T.W."/>
            <person name="Priest M."/>
            <person name="Roberts A."/>
            <person name="Saif S."/>
            <person name="Shea T."/>
            <person name="Sisk P."/>
            <person name="Sykes S."/>
            <person name="Wortman J."/>
            <person name="Nusbaum C."/>
            <person name="Birren B."/>
        </authorList>
    </citation>
    <scope>NUCLEOTIDE SEQUENCE [LARGE SCALE GENOMIC DNA]</scope>
    <source>
        <strain evidence="3">Vietnam Oak-Knoll (FVO)</strain>
    </source>
</reference>